<dbReference type="InterPro" id="IPR017887">
    <property type="entry name" value="TF_TCP_subgr"/>
</dbReference>
<feature type="compositionally biased region" description="Basic and acidic residues" evidence="7">
    <location>
        <begin position="228"/>
        <end position="241"/>
    </location>
</feature>
<keyword evidence="3" id="KW-0805">Transcription regulation</keyword>
<evidence type="ECO:0000256" key="4">
    <source>
        <dbReference type="ARBA" id="ARBA00023125"/>
    </source>
</evidence>
<dbReference type="Pfam" id="PF03634">
    <property type="entry name" value="TCP"/>
    <property type="match status" value="1"/>
</dbReference>
<feature type="region of interest" description="Disordered" evidence="7">
    <location>
        <begin position="94"/>
        <end position="117"/>
    </location>
</feature>
<dbReference type="InterPro" id="IPR005333">
    <property type="entry name" value="Transcription_factor_TCP"/>
</dbReference>
<dbReference type="PROSITE" id="PS51370">
    <property type="entry name" value="R"/>
    <property type="match status" value="1"/>
</dbReference>
<proteinExistence type="predicted"/>
<feature type="compositionally biased region" description="Basic residues" evidence="7">
    <location>
        <begin position="208"/>
        <end position="219"/>
    </location>
</feature>
<comment type="caution">
    <text evidence="10">The sequence shown here is derived from an EMBL/GenBank/DDBJ whole genome shotgun (WGS) entry which is preliminary data.</text>
</comment>
<comment type="subcellular location">
    <subcellularLocation>
        <location evidence="1">Nucleus</location>
    </subcellularLocation>
</comment>
<reference evidence="10 11" key="1">
    <citation type="journal article" date="2016" name="Sci. Rep.">
        <title>The genome sequence of the outbreeding globe artichoke constructed de novo incorporating a phase-aware low-pass sequencing strategy of F1 progeny.</title>
        <authorList>
            <person name="Scaglione D."/>
            <person name="Reyes-Chin-Wo S."/>
            <person name="Acquadro A."/>
            <person name="Froenicke L."/>
            <person name="Portis E."/>
            <person name="Beitel C."/>
            <person name="Tirone M."/>
            <person name="Mauro R."/>
            <person name="Lo Monaco A."/>
            <person name="Mauromicale G."/>
            <person name="Faccioli P."/>
            <person name="Cattivelli L."/>
            <person name="Rieseberg L."/>
            <person name="Michelmore R."/>
            <person name="Lanteri S."/>
        </authorList>
    </citation>
    <scope>NUCLEOTIDE SEQUENCE [LARGE SCALE GENOMIC DNA]</scope>
    <source>
        <strain evidence="10">2C</strain>
    </source>
</reference>
<evidence type="ECO:0000256" key="3">
    <source>
        <dbReference type="ARBA" id="ARBA00023015"/>
    </source>
</evidence>
<evidence type="ECO:0000256" key="6">
    <source>
        <dbReference type="ARBA" id="ARBA00023242"/>
    </source>
</evidence>
<feature type="domain" description="TCP" evidence="8">
    <location>
        <begin position="103"/>
        <end position="161"/>
    </location>
</feature>
<dbReference type="PROSITE" id="PS51369">
    <property type="entry name" value="TCP"/>
    <property type="match status" value="1"/>
</dbReference>
<evidence type="ECO:0000259" key="9">
    <source>
        <dbReference type="PROSITE" id="PS51370"/>
    </source>
</evidence>
<feature type="region of interest" description="Disordered" evidence="7">
    <location>
        <begin position="185"/>
        <end position="241"/>
    </location>
</feature>
<keyword evidence="4" id="KW-0238">DNA-binding</keyword>
<feature type="domain" description="R" evidence="9">
    <location>
        <begin position="224"/>
        <end position="241"/>
    </location>
</feature>
<keyword evidence="11" id="KW-1185">Reference proteome</keyword>
<dbReference type="GO" id="GO:0003700">
    <property type="term" value="F:DNA-binding transcription factor activity"/>
    <property type="evidence" value="ECO:0007669"/>
    <property type="project" value="InterPro"/>
</dbReference>
<dbReference type="InterPro" id="IPR017888">
    <property type="entry name" value="CYC/TB1_R_domain"/>
</dbReference>
<evidence type="ECO:0000313" key="11">
    <source>
        <dbReference type="Proteomes" id="UP000243975"/>
    </source>
</evidence>
<dbReference type="GO" id="GO:0005634">
    <property type="term" value="C:nucleus"/>
    <property type="evidence" value="ECO:0007669"/>
    <property type="project" value="UniProtKB-SubCell"/>
</dbReference>
<gene>
    <name evidence="10" type="ORF">Ccrd_005371</name>
</gene>
<dbReference type="GO" id="GO:0043565">
    <property type="term" value="F:sequence-specific DNA binding"/>
    <property type="evidence" value="ECO:0007669"/>
    <property type="project" value="TreeGrafter"/>
</dbReference>
<accession>A0A103XL52</accession>
<dbReference type="Proteomes" id="UP000243975">
    <property type="component" value="Unassembled WGS sequence"/>
</dbReference>
<evidence type="ECO:0000256" key="7">
    <source>
        <dbReference type="SAM" id="MobiDB-lite"/>
    </source>
</evidence>
<protein>
    <submittedName>
        <fullName evidence="10">CYC/TB1, R domain-containing protein</fullName>
    </submittedName>
</protein>
<evidence type="ECO:0000256" key="1">
    <source>
        <dbReference type="ARBA" id="ARBA00004123"/>
    </source>
</evidence>
<dbReference type="STRING" id="59895.A0A103XL52"/>
<evidence type="ECO:0000256" key="2">
    <source>
        <dbReference type="ARBA" id="ARBA00022473"/>
    </source>
</evidence>
<keyword evidence="2" id="KW-0217">Developmental protein</keyword>
<dbReference type="Gramene" id="KVH92564">
    <property type="protein sequence ID" value="KVH92564"/>
    <property type="gene ID" value="Ccrd_005371"/>
</dbReference>
<dbReference type="GO" id="GO:2000032">
    <property type="term" value="P:regulation of secondary shoot formation"/>
    <property type="evidence" value="ECO:0007669"/>
    <property type="project" value="TreeGrafter"/>
</dbReference>
<evidence type="ECO:0000313" key="10">
    <source>
        <dbReference type="EMBL" id="KVH92564.1"/>
    </source>
</evidence>
<dbReference type="EMBL" id="LEKV01004813">
    <property type="protein sequence ID" value="KVH92564.1"/>
    <property type="molecule type" value="Genomic_DNA"/>
</dbReference>
<dbReference type="PANTHER" id="PTHR31072">
    <property type="entry name" value="TRANSCRIPTION FACTOR TCP4-RELATED"/>
    <property type="match status" value="1"/>
</dbReference>
<organism evidence="10 11">
    <name type="scientific">Cynara cardunculus var. scolymus</name>
    <name type="common">Globe artichoke</name>
    <name type="synonym">Cynara scolymus</name>
    <dbReference type="NCBI Taxonomy" id="59895"/>
    <lineage>
        <taxon>Eukaryota</taxon>
        <taxon>Viridiplantae</taxon>
        <taxon>Streptophyta</taxon>
        <taxon>Embryophyta</taxon>
        <taxon>Tracheophyta</taxon>
        <taxon>Spermatophyta</taxon>
        <taxon>Magnoliopsida</taxon>
        <taxon>eudicotyledons</taxon>
        <taxon>Gunneridae</taxon>
        <taxon>Pentapetalae</taxon>
        <taxon>asterids</taxon>
        <taxon>campanulids</taxon>
        <taxon>Asterales</taxon>
        <taxon>Asteraceae</taxon>
        <taxon>Carduoideae</taxon>
        <taxon>Cardueae</taxon>
        <taxon>Carduinae</taxon>
        <taxon>Cynara</taxon>
    </lineage>
</organism>
<keyword evidence="6" id="KW-0539">Nucleus</keyword>
<dbReference type="PANTHER" id="PTHR31072:SF224">
    <property type="entry name" value="TRANSCRIPTION FACTOR TCP1"/>
    <property type="match status" value="1"/>
</dbReference>
<name>A0A103XL52_CYNCS</name>
<evidence type="ECO:0000259" key="8">
    <source>
        <dbReference type="PROSITE" id="PS51369"/>
    </source>
</evidence>
<keyword evidence="5" id="KW-0804">Transcription</keyword>
<evidence type="ECO:0000256" key="5">
    <source>
        <dbReference type="ARBA" id="ARBA00023163"/>
    </source>
</evidence>
<dbReference type="OMA" id="TEKFATC"/>
<dbReference type="AlphaFoldDB" id="A0A103XL52"/>
<sequence>MMFPTNSFQQFASSIHVFPPPDSFLDYEKDGVCINHHYRNDNPFVSGDCCFQAFSGSPPTATEKFATCKQDSFEELQQQYYCEDYHHLFESGVSPTKKKKTPKKDNHSKIHTAQGPRDRRVRLSIEVARKFFCLQDLLGFDKASTTLDWLFSKSKIEIDKLVKGKKHSSSSSTVTDQSEVGFLETLTGGSDDQDKRQKKSAPKYCLQGKKKKMTRKHKSGFPVNQSRAEARARARERTQEKLRNRNRMLDNDSKKALGGPCCPASSPSLTVLQPSFWSAIESENEYNDRIAELITAQKISMPSSMLCCYQHNLTVSNNSSSTFTSLPDFTVVHEQQGDSVSI</sequence>